<gene>
    <name evidence="1" type="ORF">PXEA_LOCUS2404</name>
</gene>
<evidence type="ECO:0000313" key="1">
    <source>
        <dbReference type="EMBL" id="VEL08964.1"/>
    </source>
</evidence>
<comment type="caution">
    <text evidence="1">The sequence shown here is derived from an EMBL/GenBank/DDBJ whole genome shotgun (WGS) entry which is preliminary data.</text>
</comment>
<keyword evidence="2" id="KW-1185">Reference proteome</keyword>
<proteinExistence type="predicted"/>
<dbReference type="EMBL" id="CAAALY010005148">
    <property type="protein sequence ID" value="VEL08964.1"/>
    <property type="molecule type" value="Genomic_DNA"/>
</dbReference>
<dbReference type="Proteomes" id="UP000784294">
    <property type="component" value="Unassembled WGS sequence"/>
</dbReference>
<name>A0A3S4ZWN4_9PLAT</name>
<protein>
    <submittedName>
        <fullName evidence="1">Uncharacterized protein</fullName>
    </submittedName>
</protein>
<accession>A0A3S4ZWN4</accession>
<organism evidence="1 2">
    <name type="scientific">Protopolystoma xenopodis</name>
    <dbReference type="NCBI Taxonomy" id="117903"/>
    <lineage>
        <taxon>Eukaryota</taxon>
        <taxon>Metazoa</taxon>
        <taxon>Spiralia</taxon>
        <taxon>Lophotrochozoa</taxon>
        <taxon>Platyhelminthes</taxon>
        <taxon>Monogenea</taxon>
        <taxon>Polyopisthocotylea</taxon>
        <taxon>Polystomatidea</taxon>
        <taxon>Polystomatidae</taxon>
        <taxon>Protopolystoma</taxon>
    </lineage>
</organism>
<evidence type="ECO:0000313" key="2">
    <source>
        <dbReference type="Proteomes" id="UP000784294"/>
    </source>
</evidence>
<reference evidence="1" key="1">
    <citation type="submission" date="2018-11" db="EMBL/GenBank/DDBJ databases">
        <authorList>
            <consortium name="Pathogen Informatics"/>
        </authorList>
    </citation>
    <scope>NUCLEOTIDE SEQUENCE</scope>
</reference>
<sequence length="189" mass="20650">MGLFASSSRRPVVRPTRSSIFHWGTLNSRDGRFGGIGQIMPSQTGKDVVTRRHAAGLQLGPNTELLAKGSSRREGSRDELTKDRRYGQKISHSRLIGQSRNHFTGRAYLSLRTDGLEDLITHTDAQASVTKAGGATRTLITETTYIITSHLFSTTTEVVKMSEGISGKTDPMFAAEPTTKRCTGARKGR</sequence>
<dbReference type="AlphaFoldDB" id="A0A3S4ZWN4"/>